<feature type="chain" id="PRO_5040989297" description="IgGFc-binding protein N-terminal domain-containing protein" evidence="2">
    <location>
        <begin position="36"/>
        <end position="788"/>
    </location>
</feature>
<evidence type="ECO:0000313" key="5">
    <source>
        <dbReference type="Proteomes" id="UP001138997"/>
    </source>
</evidence>
<dbReference type="InterPro" id="IPR006311">
    <property type="entry name" value="TAT_signal"/>
</dbReference>
<dbReference type="GO" id="GO:0005509">
    <property type="term" value="F:calcium ion binding"/>
    <property type="evidence" value="ECO:0007669"/>
    <property type="project" value="InterPro"/>
</dbReference>
<dbReference type="InterPro" id="IPR008964">
    <property type="entry name" value="Invasin/intimin_cell_adhesion"/>
</dbReference>
<reference evidence="4" key="1">
    <citation type="submission" date="2021-11" db="EMBL/GenBank/DDBJ databases">
        <title>Streptomyces corallinus and Kineosporia corallina sp. nov., two new coral-derived marine actinobacteria.</title>
        <authorList>
            <person name="Buangrab K."/>
            <person name="Sutthacheep M."/>
            <person name="Yeemin T."/>
            <person name="Harunari E."/>
            <person name="Igarashi Y."/>
            <person name="Sripreechasak P."/>
            <person name="Kanchanasin P."/>
            <person name="Tanasupawat S."/>
            <person name="Phongsopitanun W."/>
        </authorList>
    </citation>
    <scope>NUCLEOTIDE SEQUENCE</scope>
    <source>
        <strain evidence="4">JCM 31032</strain>
    </source>
</reference>
<protein>
    <recommendedName>
        <fullName evidence="3">IgGFc-binding protein N-terminal domain-containing protein</fullName>
    </recommendedName>
</protein>
<sequence length="788" mass="80007">MAIGKRGRRRALWIAAAAGASALAIAMLGGGGAGAAPRTTYGQDFWVAFDHNLETNDTSKLTLYMSSPVPATGTVKIDSLGFNSTFSIGADGLASVNVPLESQLDPNQSFIQALGINVQSSSDVALYGLNRTQYTTDAFTGIPVNSLGTDYRIMSYGPGHGGSEFSVVATQADTKVTFVPTVGNSSYEAGKPATVTLQKGEALEYQVTPPGDLTGSLVKASAPVAVFGAHQCVNIPEGVSACDHIVEAMPPLDSWGKKYVTAPLATRANDTLRVLADKNGTDLTITSGGAPTQVKLEAGESHTFRTGVPSAITSDEPVLVAQFSEGSGSDGTVSDPFMSLVPPYEQYLTEYTVATPGEGFAQNYINLTALADKVGQVSVDGKAVPEADWKPIGNGSAYASTVVPVQPGAHKISGGTPVGVLVYGFDSYDSYGYPGGFGIGAIAQITGLALDPATQTAITGAEACVTGKLTGEPGAKLDGIRVDFAATGKGATTKSVSTGADGSAKFCFASSEDGDSTVTATVSELTATATVLWMQKAPEGSEATCGGRPATIIGYGEPVITGTKKDDVIVGSSAAETINGLGGNDVICGNGGDDKLIGDKGNDTLFGGEGNDTFDGGKGNDALIGDAGNDTFAGGEGRDVIVGGTGNDTVRGDAGNDTVNGEAGNDTIYGGDGRDNITGGSGDDTIHGEAGNDVLRGADGMDKLDGGAGRDQLSGDAGNDLLWGRDGRDDLHGGAGNDQILGGLDDDVLYGDDGDDVLRGEEDDDWLHGGLGEDVLDGGPGHNTLIQE</sequence>
<dbReference type="PROSITE" id="PS00330">
    <property type="entry name" value="HEMOLYSIN_CALCIUM"/>
    <property type="match status" value="1"/>
</dbReference>
<keyword evidence="5" id="KW-1185">Reference proteome</keyword>
<comment type="caution">
    <text evidence="4">The sequence shown here is derived from an EMBL/GenBank/DDBJ whole genome shotgun (WGS) entry which is preliminary data.</text>
</comment>
<accession>A0A9X1NDM5</accession>
<evidence type="ECO:0000256" key="2">
    <source>
        <dbReference type="SAM" id="SignalP"/>
    </source>
</evidence>
<dbReference type="PANTHER" id="PTHR46534:SF1">
    <property type="entry name" value="IGGFC-BINDING PROTEIN N-TERMINAL DOMAIN-CONTAINING PROTEIN"/>
    <property type="match status" value="1"/>
</dbReference>
<dbReference type="RefSeq" id="WP_231444234.1">
    <property type="nucleotide sequence ID" value="NZ_JAJOMB010000011.1"/>
</dbReference>
<dbReference type="PROSITE" id="PS51318">
    <property type="entry name" value="TAT"/>
    <property type="match status" value="1"/>
</dbReference>
<evidence type="ECO:0000259" key="3">
    <source>
        <dbReference type="Pfam" id="PF17517"/>
    </source>
</evidence>
<dbReference type="Gene3D" id="2.60.40.10">
    <property type="entry name" value="Immunoglobulins"/>
    <property type="match status" value="1"/>
</dbReference>
<feature type="region of interest" description="Disordered" evidence="1">
    <location>
        <begin position="645"/>
        <end position="716"/>
    </location>
</feature>
<dbReference type="GO" id="GO:0005975">
    <property type="term" value="P:carbohydrate metabolic process"/>
    <property type="evidence" value="ECO:0007669"/>
    <property type="project" value="UniProtKB-ARBA"/>
</dbReference>
<dbReference type="SUPFAM" id="SSF49373">
    <property type="entry name" value="Invasin/intimin cell-adhesion fragments"/>
    <property type="match status" value="1"/>
</dbReference>
<dbReference type="Gene3D" id="2.150.10.10">
    <property type="entry name" value="Serralysin-like metalloprotease, C-terminal"/>
    <property type="match status" value="3"/>
</dbReference>
<dbReference type="Pfam" id="PF00353">
    <property type="entry name" value="HemolysinCabind"/>
    <property type="match status" value="6"/>
</dbReference>
<keyword evidence="2" id="KW-0732">Signal</keyword>
<name>A0A9X1NDM5_9ACTN</name>
<dbReference type="SUPFAM" id="SSF51120">
    <property type="entry name" value="beta-Roll"/>
    <property type="match status" value="3"/>
</dbReference>
<dbReference type="PANTHER" id="PTHR46534">
    <property type="entry name" value="IGGFC_BINDING DOMAIN-CONTAINING PROTEIN"/>
    <property type="match status" value="1"/>
</dbReference>
<dbReference type="InterPro" id="IPR001343">
    <property type="entry name" value="Hemolysn_Ca-bd"/>
</dbReference>
<feature type="domain" description="IgGFc-binding protein N-terminal" evidence="3">
    <location>
        <begin position="137"/>
        <end position="424"/>
    </location>
</feature>
<proteinExistence type="predicted"/>
<feature type="signal peptide" evidence="2">
    <location>
        <begin position="1"/>
        <end position="35"/>
    </location>
</feature>
<organism evidence="4 5">
    <name type="scientific">Kineosporia babensis</name>
    <dbReference type="NCBI Taxonomy" id="499548"/>
    <lineage>
        <taxon>Bacteria</taxon>
        <taxon>Bacillati</taxon>
        <taxon>Actinomycetota</taxon>
        <taxon>Actinomycetes</taxon>
        <taxon>Kineosporiales</taxon>
        <taxon>Kineosporiaceae</taxon>
        <taxon>Kineosporia</taxon>
    </lineage>
</organism>
<dbReference type="InterPro" id="IPR035234">
    <property type="entry name" value="IgGFc-bd_N"/>
</dbReference>
<dbReference type="AlphaFoldDB" id="A0A9X1NDM5"/>
<dbReference type="PRINTS" id="PR00313">
    <property type="entry name" value="CABNDNGRPT"/>
</dbReference>
<evidence type="ECO:0000313" key="4">
    <source>
        <dbReference type="EMBL" id="MCD5313232.1"/>
    </source>
</evidence>
<dbReference type="InterPro" id="IPR011049">
    <property type="entry name" value="Serralysin-like_metalloprot_C"/>
</dbReference>
<evidence type="ECO:0000256" key="1">
    <source>
        <dbReference type="SAM" id="MobiDB-lite"/>
    </source>
</evidence>
<dbReference type="EMBL" id="JAJOMB010000011">
    <property type="protein sequence ID" value="MCD5313232.1"/>
    <property type="molecule type" value="Genomic_DNA"/>
</dbReference>
<dbReference type="Proteomes" id="UP001138997">
    <property type="component" value="Unassembled WGS sequence"/>
</dbReference>
<dbReference type="Pfam" id="PF17517">
    <property type="entry name" value="IgGFc_binding"/>
    <property type="match status" value="1"/>
</dbReference>
<gene>
    <name evidence="4" type="ORF">LR394_20200</name>
</gene>
<dbReference type="InterPro" id="IPR018511">
    <property type="entry name" value="Hemolysin-typ_Ca-bd_CS"/>
</dbReference>
<dbReference type="InterPro" id="IPR013783">
    <property type="entry name" value="Ig-like_fold"/>
</dbReference>